<dbReference type="Proteomes" id="UP000766595">
    <property type="component" value="Unassembled WGS sequence"/>
</dbReference>
<proteinExistence type="predicted"/>
<evidence type="ECO:0000313" key="3">
    <source>
        <dbReference type="Proteomes" id="UP000766595"/>
    </source>
</evidence>
<gene>
    <name evidence="2" type="ORF">KL771_27095</name>
</gene>
<accession>A0A947DC26</accession>
<protein>
    <submittedName>
        <fullName evidence="2">Polysaccharide pyruvyl transferase family protein</fullName>
    </submittedName>
</protein>
<name>A0A947DC26_9HYPH</name>
<keyword evidence="3" id="KW-1185">Reference proteome</keyword>
<dbReference type="GO" id="GO:0016740">
    <property type="term" value="F:transferase activity"/>
    <property type="evidence" value="ECO:0007669"/>
    <property type="project" value="UniProtKB-KW"/>
</dbReference>
<dbReference type="RefSeq" id="WP_261971656.1">
    <property type="nucleotide sequence ID" value="NZ_JAHHZF010000022.1"/>
</dbReference>
<feature type="domain" description="Polysaccharide pyruvyl transferase" evidence="1">
    <location>
        <begin position="30"/>
        <end position="309"/>
    </location>
</feature>
<dbReference type="Pfam" id="PF04230">
    <property type="entry name" value="PS_pyruv_trans"/>
    <property type="match status" value="1"/>
</dbReference>
<comment type="caution">
    <text evidence="2">The sequence shown here is derived from an EMBL/GenBank/DDBJ whole genome shotgun (WGS) entry which is preliminary data.</text>
</comment>
<dbReference type="AlphaFoldDB" id="A0A947DC26"/>
<keyword evidence="2" id="KW-0808">Transferase</keyword>
<organism evidence="2 3">
    <name type="scientific">Prosthecodimorpha staleyi</name>
    <dbReference type="NCBI Taxonomy" id="2840188"/>
    <lineage>
        <taxon>Bacteria</taxon>
        <taxon>Pseudomonadati</taxon>
        <taxon>Pseudomonadota</taxon>
        <taxon>Alphaproteobacteria</taxon>
        <taxon>Hyphomicrobiales</taxon>
        <taxon>Ancalomicrobiaceae</taxon>
        <taxon>Prosthecodimorpha</taxon>
    </lineage>
</organism>
<evidence type="ECO:0000259" key="1">
    <source>
        <dbReference type="Pfam" id="PF04230"/>
    </source>
</evidence>
<reference evidence="2 3" key="1">
    <citation type="submission" date="2021-06" db="EMBL/GenBank/DDBJ databases">
        <authorList>
            <person name="Grouzdev D.S."/>
            <person name="Koziaeva V."/>
        </authorList>
    </citation>
    <scope>NUCLEOTIDE SEQUENCE [LARGE SCALE GENOMIC DNA]</scope>
    <source>
        <strain evidence="2 3">22</strain>
    </source>
</reference>
<dbReference type="EMBL" id="JAHHZF010000022">
    <property type="protein sequence ID" value="MBT9293157.1"/>
    <property type="molecule type" value="Genomic_DNA"/>
</dbReference>
<sequence>MKLVALVHLNITHKGLIFGWPDMRVSTTNYGDRFVASAIFRQINTANFRSFMFGQDVPDNIDYAVVRGSTYLHHQFQFEKANRTIDSINAPVALVGLGAQNSTQDPRFLDGNSDARSFVARLNEKCSSISVRGDFTAKVVERLGGKNIRVTGCPTLFYHLRTPEIAVPEMLRGQRRSLAISTHIALGKTMFCRDPDLTLALQGRTITHAIKNSAVTTIYEQGTRLEYDVADRSLAFGERLRAAQGAVSKLKADLYLSPLDLMVRTVSVRTVEEWIARMRDHDAAIGFRFHGNMVAMVAGRPSFYFTYDSRLSEFCDLYHLPSRAIEDGWQDPIQAILDHDWAETNRRFAKAFGELKAFYEENGVDHTL</sequence>
<evidence type="ECO:0000313" key="2">
    <source>
        <dbReference type="EMBL" id="MBT9293157.1"/>
    </source>
</evidence>
<dbReference type="InterPro" id="IPR007345">
    <property type="entry name" value="Polysacch_pyruvyl_Trfase"/>
</dbReference>